<feature type="transmembrane region" description="Helical" evidence="8">
    <location>
        <begin position="143"/>
        <end position="164"/>
    </location>
</feature>
<evidence type="ECO:0000256" key="2">
    <source>
        <dbReference type="ARBA" id="ARBA00007776"/>
    </source>
</evidence>
<keyword evidence="7 8" id="KW-0472">Membrane</keyword>
<dbReference type="InterPro" id="IPR026034">
    <property type="entry name" value="MreD_proteobac"/>
</dbReference>
<name>H3KBF6_9BURK</name>
<dbReference type="AlphaFoldDB" id="H3KBF6"/>
<proteinExistence type="inferred from homology"/>
<accession>H3KBF6</accession>
<dbReference type="GO" id="GO:0005886">
    <property type="term" value="C:plasma membrane"/>
    <property type="evidence" value="ECO:0007669"/>
    <property type="project" value="UniProtKB-SubCell"/>
</dbReference>
<evidence type="ECO:0000313" key="9">
    <source>
        <dbReference type="EMBL" id="EHY32589.1"/>
    </source>
</evidence>
<evidence type="ECO:0000313" key="10">
    <source>
        <dbReference type="Proteomes" id="UP000004956"/>
    </source>
</evidence>
<evidence type="ECO:0000256" key="8">
    <source>
        <dbReference type="SAM" id="Phobius"/>
    </source>
</evidence>
<sequence>MSAYDFSGPDAPREELRRPAGWRWILFTFFAAYVLNIATMSGELMWTPDFIAVTLVYWCIWQPRSVGMFAAFACGLLMDVLNGSVLGQQALAYVTLAYLAYWLHRRVPWFGPVGQALHVLPLLFIAHLTVLVVRLWLDNILPEPMWFLQPVTGALIWPLWSYALQTSQRRSART</sequence>
<evidence type="ECO:0000256" key="3">
    <source>
        <dbReference type="ARBA" id="ARBA00022475"/>
    </source>
</evidence>
<dbReference type="InterPro" id="IPR007227">
    <property type="entry name" value="Cell_shape_determining_MreD"/>
</dbReference>
<gene>
    <name evidence="9" type="ORF">HMPREF9440_00051</name>
</gene>
<feature type="transmembrane region" description="Helical" evidence="8">
    <location>
        <begin position="116"/>
        <end position="137"/>
    </location>
</feature>
<keyword evidence="10" id="KW-1185">Reference proteome</keyword>
<evidence type="ECO:0000256" key="5">
    <source>
        <dbReference type="ARBA" id="ARBA00022960"/>
    </source>
</evidence>
<keyword evidence="4 8" id="KW-0812">Transmembrane</keyword>
<evidence type="ECO:0000256" key="1">
    <source>
        <dbReference type="ARBA" id="ARBA00004651"/>
    </source>
</evidence>
<evidence type="ECO:0000256" key="7">
    <source>
        <dbReference type="ARBA" id="ARBA00023136"/>
    </source>
</evidence>
<feature type="transmembrane region" description="Helical" evidence="8">
    <location>
        <begin position="50"/>
        <end position="73"/>
    </location>
</feature>
<dbReference type="Pfam" id="PF04093">
    <property type="entry name" value="MreD"/>
    <property type="match status" value="1"/>
</dbReference>
<dbReference type="RefSeq" id="WP_008540351.1">
    <property type="nucleotide sequence ID" value="NZ_JH604836.1"/>
</dbReference>
<dbReference type="HOGENOM" id="CLU_119315_1_0_4"/>
<keyword evidence="6 8" id="KW-1133">Transmembrane helix</keyword>
<comment type="caution">
    <text evidence="9">The sequence shown here is derived from an EMBL/GenBank/DDBJ whole genome shotgun (WGS) entry which is preliminary data.</text>
</comment>
<dbReference type="NCBIfam" id="TIGR03426">
    <property type="entry name" value="shape_MreD"/>
    <property type="match status" value="1"/>
</dbReference>
<comment type="subcellular location">
    <subcellularLocation>
        <location evidence="1">Cell membrane</location>
        <topology evidence="1">Multi-pass membrane protein</topology>
    </subcellularLocation>
</comment>
<comment type="similarity">
    <text evidence="2">Belongs to the MreD family.</text>
</comment>
<dbReference type="PIRSF" id="PIRSF018472">
    <property type="entry name" value="MreD_proteobac"/>
    <property type="match status" value="1"/>
</dbReference>
<dbReference type="EMBL" id="AFBQ01000002">
    <property type="protein sequence ID" value="EHY32589.1"/>
    <property type="molecule type" value="Genomic_DNA"/>
</dbReference>
<dbReference type="PATRIC" id="fig|762967.3.peg.47"/>
<feature type="transmembrane region" description="Helical" evidence="8">
    <location>
        <begin position="85"/>
        <end position="104"/>
    </location>
</feature>
<dbReference type="PANTHER" id="PTHR37484:SF1">
    <property type="entry name" value="ROD SHAPE-DETERMINING PROTEIN MRED"/>
    <property type="match status" value="1"/>
</dbReference>
<protein>
    <submittedName>
        <fullName evidence="9">Rod shape-determining protein MreD</fullName>
    </submittedName>
</protein>
<dbReference type="STRING" id="762967.HMPREF9440_00051"/>
<feature type="transmembrane region" description="Helical" evidence="8">
    <location>
        <begin position="20"/>
        <end position="38"/>
    </location>
</feature>
<dbReference type="OrthoDB" id="5297408at2"/>
<dbReference type="Proteomes" id="UP000004956">
    <property type="component" value="Unassembled WGS sequence"/>
</dbReference>
<organism evidence="9 10">
    <name type="scientific">Sutterella parvirubra YIT 11816</name>
    <dbReference type="NCBI Taxonomy" id="762967"/>
    <lineage>
        <taxon>Bacteria</taxon>
        <taxon>Pseudomonadati</taxon>
        <taxon>Pseudomonadota</taxon>
        <taxon>Betaproteobacteria</taxon>
        <taxon>Burkholderiales</taxon>
        <taxon>Sutterellaceae</taxon>
        <taxon>Sutterella</taxon>
    </lineage>
</organism>
<dbReference type="GO" id="GO:0008360">
    <property type="term" value="P:regulation of cell shape"/>
    <property type="evidence" value="ECO:0007669"/>
    <property type="project" value="UniProtKB-KW"/>
</dbReference>
<keyword evidence="3" id="KW-1003">Cell membrane</keyword>
<evidence type="ECO:0000256" key="4">
    <source>
        <dbReference type="ARBA" id="ARBA00022692"/>
    </source>
</evidence>
<evidence type="ECO:0000256" key="6">
    <source>
        <dbReference type="ARBA" id="ARBA00022989"/>
    </source>
</evidence>
<reference evidence="9 10" key="1">
    <citation type="submission" date="2011-11" db="EMBL/GenBank/DDBJ databases">
        <authorList>
            <person name="Weinstock G."/>
            <person name="Sodergren E."/>
            <person name="Clifton S."/>
            <person name="Fulton L."/>
            <person name="Fulton B."/>
            <person name="Courtney L."/>
            <person name="Fronick C."/>
            <person name="Harrison M."/>
            <person name="Strong C."/>
            <person name="Farmer C."/>
            <person name="Delahaunty K."/>
            <person name="Markovic C."/>
            <person name="Hall O."/>
            <person name="Minx P."/>
            <person name="Tomlinson C."/>
            <person name="Mitreva M."/>
            <person name="Hou S."/>
            <person name="Chen J."/>
            <person name="Wollam A."/>
            <person name="Pepin K.H."/>
            <person name="Johnson M."/>
            <person name="Bhonagiri V."/>
            <person name="Zhang X."/>
            <person name="Suruliraj S."/>
            <person name="Warren W."/>
            <person name="Chinwalla A."/>
            <person name="Mardis E.R."/>
            <person name="Wilson R.K."/>
        </authorList>
    </citation>
    <scope>NUCLEOTIDE SEQUENCE [LARGE SCALE GENOMIC DNA]</scope>
    <source>
        <strain evidence="9 10">YIT 11816</strain>
    </source>
</reference>
<keyword evidence="5" id="KW-0133">Cell shape</keyword>
<dbReference type="PANTHER" id="PTHR37484">
    <property type="entry name" value="ROD SHAPE-DETERMINING PROTEIN MRED"/>
    <property type="match status" value="1"/>
</dbReference>